<feature type="transmembrane region" description="Helical" evidence="1">
    <location>
        <begin position="38"/>
        <end position="60"/>
    </location>
</feature>
<feature type="transmembrane region" description="Helical" evidence="1">
    <location>
        <begin position="110"/>
        <end position="133"/>
    </location>
</feature>
<keyword evidence="3" id="KW-1185">Reference proteome</keyword>
<sequence>MSGDRPDADALKALALAVVGLGLGIVAFRLQLTGGDQHLFTWGLGLACTGVCCASVVRLVKALRVRVDPHTGAPGTGRVLGAAVAMTVVGVAVFVLSSVLAAYLDSIGQLGAVGLVASLLSLLGPALLGGMYFHWLQQALCESGWNIGAALLVGIVCAGGSIYLWYALNVLYGPRVYQLIMS</sequence>
<keyword evidence="1" id="KW-0812">Transmembrane</keyword>
<comment type="caution">
    <text evidence="2">The sequence shown here is derived from an EMBL/GenBank/DDBJ whole genome shotgun (WGS) entry which is preliminary data.</text>
</comment>
<dbReference type="EMBL" id="MSIF01000023">
    <property type="protein sequence ID" value="OLF06213.1"/>
    <property type="molecule type" value="Genomic_DNA"/>
</dbReference>
<evidence type="ECO:0000313" key="2">
    <source>
        <dbReference type="EMBL" id="OLF06213.1"/>
    </source>
</evidence>
<organism evidence="2 3">
    <name type="scientific">Actinophytocola xinjiangensis</name>
    <dbReference type="NCBI Taxonomy" id="485602"/>
    <lineage>
        <taxon>Bacteria</taxon>
        <taxon>Bacillati</taxon>
        <taxon>Actinomycetota</taxon>
        <taxon>Actinomycetes</taxon>
        <taxon>Pseudonocardiales</taxon>
        <taxon>Pseudonocardiaceae</taxon>
    </lineage>
</organism>
<dbReference type="RefSeq" id="WP_075137022.1">
    <property type="nucleotide sequence ID" value="NZ_MSIF01000023.1"/>
</dbReference>
<feature type="transmembrane region" description="Helical" evidence="1">
    <location>
        <begin position="145"/>
        <end position="166"/>
    </location>
</feature>
<feature type="transmembrane region" description="Helical" evidence="1">
    <location>
        <begin position="80"/>
        <end position="104"/>
    </location>
</feature>
<gene>
    <name evidence="2" type="ORF">BLA60_33330</name>
</gene>
<proteinExistence type="predicted"/>
<keyword evidence="1" id="KW-1133">Transmembrane helix</keyword>
<dbReference type="AlphaFoldDB" id="A0A7Z1AVC0"/>
<dbReference type="Proteomes" id="UP000185696">
    <property type="component" value="Unassembled WGS sequence"/>
</dbReference>
<name>A0A7Z1AVC0_9PSEU</name>
<evidence type="ECO:0000256" key="1">
    <source>
        <dbReference type="SAM" id="Phobius"/>
    </source>
</evidence>
<feature type="transmembrane region" description="Helical" evidence="1">
    <location>
        <begin position="12"/>
        <end position="32"/>
    </location>
</feature>
<protein>
    <submittedName>
        <fullName evidence="2">Uncharacterized protein</fullName>
    </submittedName>
</protein>
<accession>A0A7Z1AVC0</accession>
<reference evidence="2 3" key="1">
    <citation type="submission" date="2016-12" db="EMBL/GenBank/DDBJ databases">
        <title>The draft genome sequence of Actinophytocola xinjiangensis.</title>
        <authorList>
            <person name="Wang W."/>
            <person name="Yuan L."/>
        </authorList>
    </citation>
    <scope>NUCLEOTIDE SEQUENCE [LARGE SCALE GENOMIC DNA]</scope>
    <source>
        <strain evidence="2 3">CGMCC 4.4663</strain>
    </source>
</reference>
<evidence type="ECO:0000313" key="3">
    <source>
        <dbReference type="Proteomes" id="UP000185696"/>
    </source>
</evidence>
<keyword evidence="1" id="KW-0472">Membrane</keyword>